<comment type="caution">
    <text evidence="1">The sequence shown here is derived from an EMBL/GenBank/DDBJ whole genome shotgun (WGS) entry which is preliminary data.</text>
</comment>
<accession>A0A916W906</accession>
<protein>
    <recommendedName>
        <fullName evidence="3">DUF4440 domain-containing protein</fullName>
    </recommendedName>
</protein>
<organism evidence="1 2">
    <name type="scientific">Nitratireductor aestuarii</name>
    <dbReference type="NCBI Taxonomy" id="1735103"/>
    <lineage>
        <taxon>Bacteria</taxon>
        <taxon>Pseudomonadati</taxon>
        <taxon>Pseudomonadota</taxon>
        <taxon>Alphaproteobacteria</taxon>
        <taxon>Hyphomicrobiales</taxon>
        <taxon>Phyllobacteriaceae</taxon>
        <taxon>Nitratireductor</taxon>
    </lineage>
</organism>
<evidence type="ECO:0000313" key="1">
    <source>
        <dbReference type="EMBL" id="GGA77839.1"/>
    </source>
</evidence>
<dbReference type="RefSeq" id="WP_188722387.1">
    <property type="nucleotide sequence ID" value="NZ_BMIF01000013.1"/>
</dbReference>
<dbReference type="InterPro" id="IPR032710">
    <property type="entry name" value="NTF2-like_dom_sf"/>
</dbReference>
<name>A0A916W906_9HYPH</name>
<sequence length="117" mass="13416">MTLEDQLFAIDEGFWLRGRDHFLEHLDEKALLAFPQAGEMHGVFDRDQVAATATLVNRWRELTMGDRQFLHCGEAAIISYKADVTRADGMQYSALVSSGYFRRDDGWKLAFHQHSPL</sequence>
<dbReference type="SUPFAM" id="SSF54427">
    <property type="entry name" value="NTF2-like"/>
    <property type="match status" value="1"/>
</dbReference>
<keyword evidence="2" id="KW-1185">Reference proteome</keyword>
<dbReference type="AlphaFoldDB" id="A0A916W906"/>
<reference evidence="1" key="2">
    <citation type="submission" date="2020-09" db="EMBL/GenBank/DDBJ databases">
        <authorList>
            <person name="Sun Q."/>
            <person name="Zhou Y."/>
        </authorList>
    </citation>
    <scope>NUCLEOTIDE SEQUENCE</scope>
    <source>
        <strain evidence="1">CGMCC 1.15320</strain>
    </source>
</reference>
<dbReference type="EMBL" id="BMIF01000013">
    <property type="protein sequence ID" value="GGA77839.1"/>
    <property type="molecule type" value="Genomic_DNA"/>
</dbReference>
<reference evidence="1" key="1">
    <citation type="journal article" date="2014" name="Int. J. Syst. Evol. Microbiol.">
        <title>Complete genome sequence of Corynebacterium casei LMG S-19264T (=DSM 44701T), isolated from a smear-ripened cheese.</title>
        <authorList>
            <consortium name="US DOE Joint Genome Institute (JGI-PGF)"/>
            <person name="Walter F."/>
            <person name="Albersmeier A."/>
            <person name="Kalinowski J."/>
            <person name="Ruckert C."/>
        </authorList>
    </citation>
    <scope>NUCLEOTIDE SEQUENCE</scope>
    <source>
        <strain evidence="1">CGMCC 1.15320</strain>
    </source>
</reference>
<proteinExistence type="predicted"/>
<evidence type="ECO:0000313" key="2">
    <source>
        <dbReference type="Proteomes" id="UP000636264"/>
    </source>
</evidence>
<gene>
    <name evidence="1" type="ORF">GCM10011385_34960</name>
</gene>
<dbReference type="Proteomes" id="UP000636264">
    <property type="component" value="Unassembled WGS sequence"/>
</dbReference>
<evidence type="ECO:0008006" key="3">
    <source>
        <dbReference type="Google" id="ProtNLM"/>
    </source>
</evidence>